<organism evidence="2 3">
    <name type="scientific">Glarea lozoyensis (strain ATCC 74030 / MF5533)</name>
    <dbReference type="NCBI Taxonomy" id="1104152"/>
    <lineage>
        <taxon>Eukaryota</taxon>
        <taxon>Fungi</taxon>
        <taxon>Dikarya</taxon>
        <taxon>Ascomycota</taxon>
        <taxon>Pezizomycotina</taxon>
        <taxon>Leotiomycetes</taxon>
        <taxon>Helotiales</taxon>
        <taxon>Helotiaceae</taxon>
        <taxon>Glarea</taxon>
    </lineage>
</organism>
<dbReference type="Proteomes" id="UP000005446">
    <property type="component" value="Unassembled WGS sequence"/>
</dbReference>
<accession>H0EKB7</accession>
<proteinExistence type="predicted"/>
<keyword evidence="3" id="KW-1185">Reference proteome</keyword>
<comment type="caution">
    <text evidence="2">The sequence shown here is derived from an EMBL/GenBank/DDBJ whole genome shotgun (WGS) entry which is preliminary data.</text>
</comment>
<name>H0EKB7_GLAL7</name>
<feature type="region of interest" description="Disordered" evidence="1">
    <location>
        <begin position="1"/>
        <end position="41"/>
    </location>
</feature>
<evidence type="ECO:0000256" key="1">
    <source>
        <dbReference type="SAM" id="MobiDB-lite"/>
    </source>
</evidence>
<dbReference type="EMBL" id="AGUE01000066">
    <property type="protein sequence ID" value="EHL01050.1"/>
    <property type="molecule type" value="Genomic_DNA"/>
</dbReference>
<gene>
    <name evidence="2" type="ORF">M7I_3012</name>
</gene>
<evidence type="ECO:0000313" key="2">
    <source>
        <dbReference type="EMBL" id="EHL01050.1"/>
    </source>
</evidence>
<sequence>MRPYPPHRAHQARQAPQAPLKKASSSLHYWPTGSVTRNHTYPTKRVIPELGVTIQMQYAAPGMGSCS</sequence>
<reference evidence="2 3" key="1">
    <citation type="journal article" date="2012" name="Eukaryot. Cell">
        <title>Genome sequence of the fungus Glarea lozoyensis: the first genome sequence of a species from the Helotiaceae family.</title>
        <authorList>
            <person name="Youssar L."/>
            <person name="Gruening B.A."/>
            <person name="Erxleben A."/>
            <person name="Guenther S."/>
            <person name="Huettel W."/>
        </authorList>
    </citation>
    <scope>NUCLEOTIDE SEQUENCE [LARGE SCALE GENOMIC DNA]</scope>
    <source>
        <strain evidence="3">ATCC 74030 / MF5533</strain>
    </source>
</reference>
<dbReference type="HOGENOM" id="CLU_2812583_0_0_1"/>
<dbReference type="AlphaFoldDB" id="H0EKB7"/>
<dbReference type="InParanoid" id="H0EKB7"/>
<feature type="compositionally biased region" description="Polar residues" evidence="1">
    <location>
        <begin position="23"/>
        <end position="41"/>
    </location>
</feature>
<protein>
    <submittedName>
        <fullName evidence="2">Uncharacterized protein</fullName>
    </submittedName>
</protein>
<evidence type="ECO:0000313" key="3">
    <source>
        <dbReference type="Proteomes" id="UP000005446"/>
    </source>
</evidence>
<feature type="compositionally biased region" description="Basic residues" evidence="1">
    <location>
        <begin position="1"/>
        <end position="11"/>
    </location>
</feature>